<dbReference type="PANTHER" id="PTHR44196:SF2">
    <property type="entry name" value="SHORT-CHAIN DEHYDROGENASE-RELATED"/>
    <property type="match status" value="1"/>
</dbReference>
<dbReference type="RefSeq" id="WP_109605402.1">
    <property type="nucleotide sequence ID" value="NZ_QGGI01000014.1"/>
</dbReference>
<dbReference type="SUPFAM" id="SSF51735">
    <property type="entry name" value="NAD(P)-binding Rossmann-fold domains"/>
    <property type="match status" value="1"/>
</dbReference>
<dbReference type="Pfam" id="PF00106">
    <property type="entry name" value="adh_short"/>
    <property type="match status" value="1"/>
</dbReference>
<organism evidence="4 5">
    <name type="scientific">Oceanotoga teriensis</name>
    <dbReference type="NCBI Taxonomy" id="515440"/>
    <lineage>
        <taxon>Bacteria</taxon>
        <taxon>Thermotogati</taxon>
        <taxon>Thermotogota</taxon>
        <taxon>Thermotogae</taxon>
        <taxon>Petrotogales</taxon>
        <taxon>Petrotogaceae</taxon>
        <taxon>Oceanotoga</taxon>
    </lineage>
</organism>
<dbReference type="InterPro" id="IPR036291">
    <property type="entry name" value="NAD(P)-bd_dom_sf"/>
</dbReference>
<dbReference type="InterPro" id="IPR002347">
    <property type="entry name" value="SDR_fam"/>
</dbReference>
<evidence type="ECO:0000256" key="2">
    <source>
        <dbReference type="ARBA" id="ARBA00023002"/>
    </source>
</evidence>
<evidence type="ECO:0000256" key="3">
    <source>
        <dbReference type="RuleBase" id="RU000363"/>
    </source>
</evidence>
<dbReference type="GO" id="GO:0016020">
    <property type="term" value="C:membrane"/>
    <property type="evidence" value="ECO:0007669"/>
    <property type="project" value="TreeGrafter"/>
</dbReference>
<keyword evidence="5" id="KW-1185">Reference proteome</keyword>
<protein>
    <recommendedName>
        <fullName evidence="6">Ketoacyl reductase</fullName>
    </recommendedName>
</protein>
<comment type="caution">
    <text evidence="4">The sequence shown here is derived from an EMBL/GenBank/DDBJ whole genome shotgun (WGS) entry which is preliminary data.</text>
</comment>
<dbReference type="PIRSF" id="PIRSF000126">
    <property type="entry name" value="11-beta-HSD1"/>
    <property type="match status" value="1"/>
</dbReference>
<reference evidence="4 5" key="1">
    <citation type="submission" date="2018-05" db="EMBL/GenBank/DDBJ databases">
        <title>Genomic Encyclopedia of Type Strains, Phase IV (KMG-IV): sequencing the most valuable type-strain genomes for metagenomic binning, comparative biology and taxonomic classification.</title>
        <authorList>
            <person name="Goeker M."/>
        </authorList>
    </citation>
    <scope>NUCLEOTIDE SEQUENCE [LARGE SCALE GENOMIC DNA]</scope>
    <source>
        <strain evidence="4 5">DSM 24906</strain>
    </source>
</reference>
<evidence type="ECO:0008006" key="6">
    <source>
        <dbReference type="Google" id="ProtNLM"/>
    </source>
</evidence>
<evidence type="ECO:0000256" key="1">
    <source>
        <dbReference type="ARBA" id="ARBA00006484"/>
    </source>
</evidence>
<evidence type="ECO:0000313" key="4">
    <source>
        <dbReference type="EMBL" id="PWJ89640.1"/>
    </source>
</evidence>
<dbReference type="PRINTS" id="PR00081">
    <property type="entry name" value="GDHRDH"/>
</dbReference>
<dbReference type="PRINTS" id="PR00080">
    <property type="entry name" value="SDRFAMILY"/>
</dbReference>
<dbReference type="Proteomes" id="UP000245921">
    <property type="component" value="Unassembled WGS sequence"/>
</dbReference>
<keyword evidence="2" id="KW-0560">Oxidoreductase</keyword>
<proteinExistence type="inferred from homology"/>
<dbReference type="GO" id="GO:0016491">
    <property type="term" value="F:oxidoreductase activity"/>
    <property type="evidence" value="ECO:0007669"/>
    <property type="project" value="UniProtKB-KW"/>
</dbReference>
<dbReference type="PANTHER" id="PTHR44196">
    <property type="entry name" value="DEHYDROGENASE/REDUCTASE SDR FAMILY MEMBER 7B"/>
    <property type="match status" value="1"/>
</dbReference>
<dbReference type="EMBL" id="QGGI01000014">
    <property type="protein sequence ID" value="PWJ89640.1"/>
    <property type="molecule type" value="Genomic_DNA"/>
</dbReference>
<dbReference type="Gene3D" id="3.40.50.720">
    <property type="entry name" value="NAD(P)-binding Rossmann-like Domain"/>
    <property type="match status" value="1"/>
</dbReference>
<sequence length="262" mass="29188">MENFVLITGASNGIGKEMAYIFAEMGFNLLLIARNFEKLNDIKNKIEKKNNIKVLILSKDLTDIESIKDIYSFCNIEEINVEILINNAGFASFGEFHSIDLDTDLSQINLNIMALTMLTKLFLKDMIEKRNGKILNVSSIAAFQPGPLMSVYYASKAYVESFTQAISNESKQYGITVSSLCPGPVNTGFKERAGMNRSNLFKGKGVMSAEKVAKYAIKCLFKGKKRIIPGFLNKCSVFSTRFVSSSFAAKIAKSIQKEDMKK</sequence>
<comment type="similarity">
    <text evidence="1 3">Belongs to the short-chain dehydrogenases/reductases (SDR) family.</text>
</comment>
<dbReference type="CDD" id="cd05233">
    <property type="entry name" value="SDR_c"/>
    <property type="match status" value="1"/>
</dbReference>
<dbReference type="AlphaFoldDB" id="A0AA45C5T8"/>
<accession>A0AA45C5T8</accession>
<gene>
    <name evidence="4" type="ORF">C7380_11443</name>
</gene>
<name>A0AA45C5T8_9BACT</name>
<evidence type="ECO:0000313" key="5">
    <source>
        <dbReference type="Proteomes" id="UP000245921"/>
    </source>
</evidence>